<reference evidence="4" key="1">
    <citation type="submission" date="2019-03" db="EMBL/GenBank/DDBJ databases">
        <title>Long read genome sequence of the mycoparasitic Pythium oligandrum ATCC 38472 isolated from sugarbeet rhizosphere.</title>
        <authorList>
            <person name="Gaulin E."/>
        </authorList>
    </citation>
    <scope>NUCLEOTIDE SEQUENCE</scope>
    <source>
        <strain evidence="4">ATCC 38472_TT</strain>
    </source>
</reference>
<feature type="repeat" description="ANK" evidence="3">
    <location>
        <begin position="179"/>
        <end position="211"/>
    </location>
</feature>
<sequence>MEQALLQAVTLGDVESVCRLVEQGVDINTRWRLSGNQSALHYAAGQGSMEMVNTLLASGANVATLDANESTPLHEAARCGHLGVVKALIAQPGGLVNVSAVDRDGATPLHLAAYGGHLDVMEVLLANGADLFTMSNFFHRTVGADLTATDISGRTVMHVAARTGCSDVVKALLAHGAFADTTALREAVEIGAFAVVKTLLKHGADVSEVDSLGRTPLHCVVNDDDPQENSAMAEILLKYGANVSAVDNTCCYVMELACTQETECVVLERDSRHWTCVCNPVLPAACTKCCMLSTL</sequence>
<dbReference type="PROSITE" id="PS50088">
    <property type="entry name" value="ANK_REPEAT"/>
    <property type="match status" value="6"/>
</dbReference>
<feature type="repeat" description="ANK" evidence="3">
    <location>
        <begin position="212"/>
        <end position="248"/>
    </location>
</feature>
<evidence type="ECO:0000256" key="3">
    <source>
        <dbReference type="PROSITE-ProRule" id="PRU00023"/>
    </source>
</evidence>
<dbReference type="Proteomes" id="UP000794436">
    <property type="component" value="Unassembled WGS sequence"/>
</dbReference>
<dbReference type="PROSITE" id="PS50297">
    <property type="entry name" value="ANK_REP_REGION"/>
    <property type="match status" value="6"/>
</dbReference>
<feature type="repeat" description="ANK" evidence="3">
    <location>
        <begin position="68"/>
        <end position="89"/>
    </location>
</feature>
<dbReference type="OrthoDB" id="188462at2759"/>
<organism evidence="4 5">
    <name type="scientific">Pythium oligandrum</name>
    <name type="common">Mycoparasitic fungus</name>
    <dbReference type="NCBI Taxonomy" id="41045"/>
    <lineage>
        <taxon>Eukaryota</taxon>
        <taxon>Sar</taxon>
        <taxon>Stramenopiles</taxon>
        <taxon>Oomycota</taxon>
        <taxon>Peronosporomycetes</taxon>
        <taxon>Pythiales</taxon>
        <taxon>Pythiaceae</taxon>
        <taxon>Pythium</taxon>
    </lineage>
</organism>
<dbReference type="Gene3D" id="1.25.40.20">
    <property type="entry name" value="Ankyrin repeat-containing domain"/>
    <property type="match status" value="2"/>
</dbReference>
<evidence type="ECO:0008006" key="6">
    <source>
        <dbReference type="Google" id="ProtNLM"/>
    </source>
</evidence>
<comment type="caution">
    <text evidence="4">The sequence shown here is derived from an EMBL/GenBank/DDBJ whole genome shotgun (WGS) entry which is preliminary data.</text>
</comment>
<keyword evidence="2 3" id="KW-0040">ANK repeat</keyword>
<evidence type="ECO:0000256" key="2">
    <source>
        <dbReference type="ARBA" id="ARBA00023043"/>
    </source>
</evidence>
<dbReference type="Pfam" id="PF00023">
    <property type="entry name" value="Ank"/>
    <property type="match status" value="1"/>
</dbReference>
<protein>
    <recommendedName>
        <fullName evidence="6">Ankyrin repeat protein</fullName>
    </recommendedName>
</protein>
<name>A0A8K1C867_PYTOL</name>
<feature type="repeat" description="ANK" evidence="3">
    <location>
        <begin position="152"/>
        <end position="184"/>
    </location>
</feature>
<evidence type="ECO:0000313" key="4">
    <source>
        <dbReference type="EMBL" id="TMW57998.1"/>
    </source>
</evidence>
<gene>
    <name evidence="4" type="ORF">Poli38472_013472</name>
</gene>
<dbReference type="SMART" id="SM00248">
    <property type="entry name" value="ANK"/>
    <property type="match status" value="6"/>
</dbReference>
<feature type="repeat" description="ANK" evidence="3">
    <location>
        <begin position="104"/>
        <end position="136"/>
    </location>
</feature>
<dbReference type="EMBL" id="SPLM01000113">
    <property type="protein sequence ID" value="TMW57998.1"/>
    <property type="molecule type" value="Genomic_DNA"/>
</dbReference>
<accession>A0A8K1C867</accession>
<dbReference type="SUPFAM" id="SSF48403">
    <property type="entry name" value="Ankyrin repeat"/>
    <property type="match status" value="1"/>
</dbReference>
<feature type="repeat" description="ANK" evidence="3">
    <location>
        <begin position="35"/>
        <end position="67"/>
    </location>
</feature>
<dbReference type="InterPro" id="IPR002110">
    <property type="entry name" value="Ankyrin_rpt"/>
</dbReference>
<keyword evidence="5" id="KW-1185">Reference proteome</keyword>
<dbReference type="AlphaFoldDB" id="A0A8K1C867"/>
<evidence type="ECO:0000256" key="1">
    <source>
        <dbReference type="ARBA" id="ARBA00022737"/>
    </source>
</evidence>
<keyword evidence="1" id="KW-0677">Repeat</keyword>
<dbReference type="InterPro" id="IPR036770">
    <property type="entry name" value="Ankyrin_rpt-contain_sf"/>
</dbReference>
<proteinExistence type="predicted"/>
<dbReference type="PANTHER" id="PTHR24171">
    <property type="entry name" value="ANKYRIN REPEAT DOMAIN-CONTAINING PROTEIN 39-RELATED"/>
    <property type="match status" value="1"/>
</dbReference>
<dbReference type="Pfam" id="PF12796">
    <property type="entry name" value="Ank_2"/>
    <property type="match status" value="2"/>
</dbReference>
<dbReference type="PANTHER" id="PTHR24171:SF9">
    <property type="entry name" value="ANKYRIN REPEAT DOMAIN-CONTAINING PROTEIN 39"/>
    <property type="match status" value="1"/>
</dbReference>
<evidence type="ECO:0000313" key="5">
    <source>
        <dbReference type="Proteomes" id="UP000794436"/>
    </source>
</evidence>
<dbReference type="PRINTS" id="PR01415">
    <property type="entry name" value="ANKYRIN"/>
</dbReference>